<proteinExistence type="predicted"/>
<sequence>MIAKFTTDEAYYASFPSPAEQLTIEWDTETGKPIRLEWVHGSAVWFLHPKTPGSITREMPDFNYYDVNLRMTTAGYEETAYGLKGKLTVDAHRPSGATFAAIYEGTGTAWFVADGTLTHMGAS</sequence>
<dbReference type="AlphaFoldDB" id="A0A6M8B462"/>
<dbReference type="RefSeq" id="WP_172354041.1">
    <property type="nucleotide sequence ID" value="NZ_CP053661.1"/>
</dbReference>
<dbReference type="EMBL" id="CP053661">
    <property type="protein sequence ID" value="QKD81644.1"/>
    <property type="molecule type" value="Genomic_DNA"/>
</dbReference>
<protein>
    <submittedName>
        <fullName evidence="1">Uncharacterized protein</fullName>
    </submittedName>
</protein>
<name>A0A6M8B462_9CYAN</name>
<dbReference type="Proteomes" id="UP000505210">
    <property type="component" value="Chromosome"/>
</dbReference>
<accession>A0A6M8B462</accession>
<evidence type="ECO:0000313" key="2">
    <source>
        <dbReference type="Proteomes" id="UP000505210"/>
    </source>
</evidence>
<organism evidence="1 2">
    <name type="scientific">Thermoleptolyngbya sichuanensis A183</name>
    <dbReference type="NCBI Taxonomy" id="2737172"/>
    <lineage>
        <taxon>Bacteria</taxon>
        <taxon>Bacillati</taxon>
        <taxon>Cyanobacteriota</taxon>
        <taxon>Cyanophyceae</taxon>
        <taxon>Oculatellales</taxon>
        <taxon>Oculatellaceae</taxon>
        <taxon>Thermoleptolyngbya</taxon>
        <taxon>Thermoleptolyngbya sichuanensis</taxon>
    </lineage>
</organism>
<evidence type="ECO:0000313" key="1">
    <source>
        <dbReference type="EMBL" id="QKD81644.1"/>
    </source>
</evidence>
<gene>
    <name evidence="1" type="ORF">HPC62_05075</name>
</gene>
<dbReference type="KEGG" id="theu:HPC62_05075"/>
<reference evidence="1 2" key="1">
    <citation type="submission" date="2020-05" db="EMBL/GenBank/DDBJ databases">
        <title>Complete genome sequence of of a novel Thermoleptolyngbya strain isolated from hot springs of Ganzi, Sichuan China.</title>
        <authorList>
            <person name="Tang J."/>
            <person name="Daroch M."/>
            <person name="Li L."/>
            <person name="Waleron K."/>
            <person name="Waleron M."/>
            <person name="Waleron M."/>
        </authorList>
    </citation>
    <scope>NUCLEOTIDE SEQUENCE [LARGE SCALE GENOMIC DNA]</scope>
    <source>
        <strain evidence="1 2">PKUAC-SCTA183</strain>
    </source>
</reference>
<keyword evidence="2" id="KW-1185">Reference proteome</keyword>